<feature type="compositionally biased region" description="Acidic residues" evidence="3">
    <location>
        <begin position="382"/>
        <end position="394"/>
    </location>
</feature>
<feature type="compositionally biased region" description="Basic and acidic residues" evidence="3">
    <location>
        <begin position="372"/>
        <end position="381"/>
    </location>
</feature>
<keyword evidence="2" id="KW-0206">Cytoskeleton</keyword>
<feature type="non-terminal residue" evidence="5">
    <location>
        <position position="1"/>
    </location>
</feature>
<dbReference type="Gene3D" id="1.20.960.40">
    <property type="match status" value="1"/>
</dbReference>
<feature type="compositionally biased region" description="Low complexity" evidence="3">
    <location>
        <begin position="223"/>
        <end position="252"/>
    </location>
</feature>
<dbReference type="InterPro" id="IPR018993">
    <property type="entry name" value="FOP_dimerisation-dom_N"/>
</dbReference>
<dbReference type="AlphaFoldDB" id="A0A553PG54"/>
<evidence type="ECO:0000256" key="2">
    <source>
        <dbReference type="ARBA" id="ARBA00023212"/>
    </source>
</evidence>
<keyword evidence="6" id="KW-1185">Reference proteome</keyword>
<dbReference type="Proteomes" id="UP000318571">
    <property type="component" value="Chromosome 5"/>
</dbReference>
<feature type="compositionally biased region" description="Basic and acidic residues" evidence="3">
    <location>
        <begin position="406"/>
        <end position="427"/>
    </location>
</feature>
<sequence length="427" mass="45816">AQLRSNVYLALEDPKGGKEVSQRSSEINQALQSYSKSTDGRLVLHLIREFLAFFNLNFTLSIFEPEALEACGLGMKSRGQLIEGLGLNELTNPKLPLLAEILRLSKVSVLKSETPTLSERTEDESPNTSSIESGLTQKSSLFRDKSNPDISQPASNASTPFSSLNLSRGGIDHASKSPMKETPPASETNNLGKTKETDSKAGSTFKSSIPRSALNSGRIGLDSGSTGRSRSSLSKESPPSSSESLSNLSNPKDSFEGKMDTEPVTMIAQESKRDLHEKKSPNAGSSLSDLPKLGHSSLGNLPPLGGGLAAGSGRRSLAPLKKVPSISDELSKVDDKILTNTTEKTEPTVQSEPATKPPASKTQSSLFSAKSQIEDPVREQNNEEDNAIDEEIDEFLNSSGPSASEDFTKDETVSEEDSLRVDYKEAI</sequence>
<feature type="compositionally biased region" description="Polar residues" evidence="3">
    <location>
        <begin position="148"/>
        <end position="166"/>
    </location>
</feature>
<comment type="caution">
    <text evidence="5">The sequence shown here is derived from an EMBL/GenBank/DDBJ whole genome shotgun (WGS) entry which is preliminary data.</text>
</comment>
<gene>
    <name evidence="5" type="ORF">TCAL_04070</name>
</gene>
<evidence type="ECO:0000313" key="6">
    <source>
        <dbReference type="Proteomes" id="UP000318571"/>
    </source>
</evidence>
<dbReference type="GO" id="GO:0005813">
    <property type="term" value="C:centrosome"/>
    <property type="evidence" value="ECO:0007669"/>
    <property type="project" value="TreeGrafter"/>
</dbReference>
<evidence type="ECO:0000256" key="1">
    <source>
        <dbReference type="ARBA" id="ARBA00022490"/>
    </source>
</evidence>
<proteinExistence type="predicted"/>
<evidence type="ECO:0000259" key="4">
    <source>
        <dbReference type="Pfam" id="PF09398"/>
    </source>
</evidence>
<dbReference type="PANTHER" id="PTHR15431">
    <property type="entry name" value="FGFR1 ONCOGENE PARTNER/LISH DOMAIN-CONTAINING PROTEIN"/>
    <property type="match status" value="1"/>
</dbReference>
<protein>
    <recommendedName>
        <fullName evidence="4">FGFR1 oncogene partner (FOP) N-terminal dimerisation domain-containing protein</fullName>
    </recommendedName>
</protein>
<feature type="region of interest" description="Disordered" evidence="3">
    <location>
        <begin position="112"/>
        <end position="427"/>
    </location>
</feature>
<keyword evidence="1" id="KW-0963">Cytoplasm</keyword>
<dbReference type="STRING" id="6832.A0A553PG54"/>
<feature type="compositionally biased region" description="Polar residues" evidence="3">
    <location>
        <begin position="338"/>
        <end position="353"/>
    </location>
</feature>
<dbReference type="PANTHER" id="PTHR15431:SF9">
    <property type="entry name" value="CENTROSOMAL PROTEIN 43"/>
    <property type="match status" value="1"/>
</dbReference>
<feature type="compositionally biased region" description="Polar residues" evidence="3">
    <location>
        <begin position="360"/>
        <end position="371"/>
    </location>
</feature>
<organism evidence="5 6">
    <name type="scientific">Tigriopus californicus</name>
    <name type="common">Marine copepod</name>
    <dbReference type="NCBI Taxonomy" id="6832"/>
    <lineage>
        <taxon>Eukaryota</taxon>
        <taxon>Metazoa</taxon>
        <taxon>Ecdysozoa</taxon>
        <taxon>Arthropoda</taxon>
        <taxon>Crustacea</taxon>
        <taxon>Multicrustacea</taxon>
        <taxon>Hexanauplia</taxon>
        <taxon>Copepoda</taxon>
        <taxon>Harpacticoida</taxon>
        <taxon>Harpacticidae</taxon>
        <taxon>Tigriopus</taxon>
    </lineage>
</organism>
<accession>A0A553PG54</accession>
<dbReference type="EMBL" id="VCGU01000004">
    <property type="protein sequence ID" value="TRY76654.1"/>
    <property type="molecule type" value="Genomic_DNA"/>
</dbReference>
<dbReference type="GO" id="GO:0034453">
    <property type="term" value="P:microtubule anchoring"/>
    <property type="evidence" value="ECO:0007669"/>
    <property type="project" value="InterPro"/>
</dbReference>
<reference evidence="5 6" key="1">
    <citation type="journal article" date="2018" name="Nat. Ecol. Evol.">
        <title>Genomic signatures of mitonuclear coevolution across populations of Tigriopus californicus.</title>
        <authorList>
            <person name="Barreto F.S."/>
            <person name="Watson E.T."/>
            <person name="Lima T.G."/>
            <person name="Willett C.S."/>
            <person name="Edmands S."/>
            <person name="Li W."/>
            <person name="Burton R.S."/>
        </authorList>
    </citation>
    <scope>NUCLEOTIDE SEQUENCE [LARGE SCALE GENOMIC DNA]</scope>
    <source>
        <strain evidence="5 6">San Diego</strain>
    </source>
</reference>
<evidence type="ECO:0000313" key="5">
    <source>
        <dbReference type="EMBL" id="TRY76654.1"/>
    </source>
</evidence>
<feature type="compositionally biased region" description="Basic and acidic residues" evidence="3">
    <location>
        <begin position="270"/>
        <end position="280"/>
    </location>
</feature>
<feature type="domain" description="FGFR1 oncogene partner (FOP) N-terminal dimerisation" evidence="4">
    <location>
        <begin position="29"/>
        <end position="103"/>
    </location>
</feature>
<feature type="compositionally biased region" description="Low complexity" evidence="3">
    <location>
        <begin position="293"/>
        <end position="303"/>
    </location>
</feature>
<feature type="compositionally biased region" description="Polar residues" evidence="3">
    <location>
        <begin position="126"/>
        <end position="140"/>
    </location>
</feature>
<feature type="compositionally biased region" description="Polar residues" evidence="3">
    <location>
        <begin position="200"/>
        <end position="215"/>
    </location>
</feature>
<evidence type="ECO:0000256" key="3">
    <source>
        <dbReference type="SAM" id="MobiDB-lite"/>
    </source>
</evidence>
<dbReference type="Pfam" id="PF09398">
    <property type="entry name" value="FOP_dimer"/>
    <property type="match status" value="1"/>
</dbReference>
<feature type="compositionally biased region" description="Basic and acidic residues" evidence="3">
    <location>
        <begin position="170"/>
        <end position="179"/>
    </location>
</feature>
<name>A0A553PG54_TIGCA</name>